<dbReference type="InterPro" id="IPR029058">
    <property type="entry name" value="AB_hydrolase_fold"/>
</dbReference>
<dbReference type="GO" id="GO:0046503">
    <property type="term" value="P:glycerolipid catabolic process"/>
    <property type="evidence" value="ECO:0007669"/>
    <property type="project" value="TreeGrafter"/>
</dbReference>
<dbReference type="PANTHER" id="PTHR43433:SF5">
    <property type="entry name" value="AB HYDROLASE-1 DOMAIN-CONTAINING PROTEIN"/>
    <property type="match status" value="1"/>
</dbReference>
<dbReference type="Pfam" id="PF00561">
    <property type="entry name" value="Abhydrolase_1"/>
    <property type="match status" value="1"/>
</dbReference>
<proteinExistence type="predicted"/>
<dbReference type="EMBL" id="CP007035">
    <property type="protein sequence ID" value="AHF15472.1"/>
    <property type="molecule type" value="Genomic_DNA"/>
</dbReference>
<dbReference type="STRING" id="929713.NIASO_10550"/>
<dbReference type="SUPFAM" id="SSF53474">
    <property type="entry name" value="alpha/beta-Hydrolases"/>
    <property type="match status" value="1"/>
</dbReference>
<evidence type="ECO:0000313" key="3">
    <source>
        <dbReference type="Proteomes" id="UP000003586"/>
    </source>
</evidence>
<keyword evidence="3" id="KW-1185">Reference proteome</keyword>
<organism evidence="2 3">
    <name type="scientific">Niabella soli DSM 19437</name>
    <dbReference type="NCBI Taxonomy" id="929713"/>
    <lineage>
        <taxon>Bacteria</taxon>
        <taxon>Pseudomonadati</taxon>
        <taxon>Bacteroidota</taxon>
        <taxon>Chitinophagia</taxon>
        <taxon>Chitinophagales</taxon>
        <taxon>Chitinophagaceae</taxon>
        <taxon>Niabella</taxon>
    </lineage>
</organism>
<dbReference type="KEGG" id="nso:NIASO_10550"/>
<dbReference type="PANTHER" id="PTHR43433">
    <property type="entry name" value="HYDROLASE, ALPHA/BETA FOLD FAMILY PROTEIN"/>
    <property type="match status" value="1"/>
</dbReference>
<dbReference type="Proteomes" id="UP000003586">
    <property type="component" value="Chromosome"/>
</dbReference>
<protein>
    <submittedName>
        <fullName evidence="2">Alpha/beta hydrolase</fullName>
    </submittedName>
</protein>
<gene>
    <name evidence="2" type="ORF">NIASO_10550</name>
</gene>
<evidence type="ECO:0000313" key="2">
    <source>
        <dbReference type="EMBL" id="AHF15472.1"/>
    </source>
</evidence>
<dbReference type="GO" id="GO:0004806">
    <property type="term" value="F:triacylglycerol lipase activity"/>
    <property type="evidence" value="ECO:0007669"/>
    <property type="project" value="TreeGrafter"/>
</dbReference>
<accession>W0EXG9</accession>
<dbReference type="InterPro" id="IPR050471">
    <property type="entry name" value="AB_hydrolase"/>
</dbReference>
<sequence>MFFTGITGCGLLRGQYGYNEKVGRYYLVRGIEMYTEVYGKGKPLLMIHGNGGNMNAFSMTVPYFEKEYKVILVDSRAQGRTVDNGDSLSFEMMADDFDALLKAMHIKAAYVLGWSDGGINALELAMRHPNRVIKLASTGANLWPDSLGLRPDVWLDGVRDYKSWQTRMPLTDATDKNDYKIFMLDYMQPNIPLSDLKKIHCPALIIGGDNDLIPVKHTTQIAENIPNGRLWIVPNSGHATLKEHSTDFNKKVDDFFKEPYHRKRKERLADDDPDL</sequence>
<name>W0EXG9_9BACT</name>
<dbReference type="AlphaFoldDB" id="W0EXG9"/>
<evidence type="ECO:0000259" key="1">
    <source>
        <dbReference type="Pfam" id="PF00561"/>
    </source>
</evidence>
<dbReference type="InterPro" id="IPR000073">
    <property type="entry name" value="AB_hydrolase_1"/>
</dbReference>
<reference evidence="2 3" key="1">
    <citation type="submission" date="2013-12" db="EMBL/GenBank/DDBJ databases">
        <authorList>
            <consortium name="DOE Joint Genome Institute"/>
            <person name="Eisen J."/>
            <person name="Huntemann M."/>
            <person name="Han J."/>
            <person name="Chen A."/>
            <person name="Kyrpides N."/>
            <person name="Mavromatis K."/>
            <person name="Markowitz V."/>
            <person name="Palaniappan K."/>
            <person name="Ivanova N."/>
            <person name="Schaumberg A."/>
            <person name="Pati A."/>
            <person name="Liolios K."/>
            <person name="Nordberg H.P."/>
            <person name="Cantor M.N."/>
            <person name="Hua S.X."/>
            <person name="Woyke T."/>
        </authorList>
    </citation>
    <scope>NUCLEOTIDE SEQUENCE [LARGE SCALE GENOMIC DNA]</scope>
    <source>
        <strain evidence="3">DSM 19437</strain>
    </source>
</reference>
<keyword evidence="2" id="KW-0378">Hydrolase</keyword>
<feature type="domain" description="AB hydrolase-1" evidence="1">
    <location>
        <begin position="42"/>
        <end position="154"/>
    </location>
</feature>
<dbReference type="HOGENOM" id="CLU_020336_50_5_10"/>
<dbReference type="Gene3D" id="3.40.50.1820">
    <property type="entry name" value="alpha/beta hydrolase"/>
    <property type="match status" value="1"/>
</dbReference>
<dbReference type="eggNOG" id="COG1073">
    <property type="taxonomic scope" value="Bacteria"/>
</dbReference>